<keyword evidence="1" id="KW-0732">Signal</keyword>
<organism evidence="2 3">
    <name type="scientific">Caenorhabditis tropicalis</name>
    <dbReference type="NCBI Taxonomy" id="1561998"/>
    <lineage>
        <taxon>Eukaryota</taxon>
        <taxon>Metazoa</taxon>
        <taxon>Ecdysozoa</taxon>
        <taxon>Nematoda</taxon>
        <taxon>Chromadorea</taxon>
        <taxon>Rhabditida</taxon>
        <taxon>Rhabditina</taxon>
        <taxon>Rhabditomorpha</taxon>
        <taxon>Rhabditoidea</taxon>
        <taxon>Rhabditidae</taxon>
        <taxon>Peloderinae</taxon>
        <taxon>Caenorhabditis</taxon>
    </lineage>
</organism>
<keyword evidence="2" id="KW-1185">Reference proteome</keyword>
<feature type="signal peptide" evidence="1">
    <location>
        <begin position="1"/>
        <end position="21"/>
    </location>
</feature>
<feature type="chain" id="PRO_5009307206" evidence="1">
    <location>
        <begin position="22"/>
        <end position="137"/>
    </location>
</feature>
<proteinExistence type="predicted"/>
<accession>A0A1I7T6W9</accession>
<protein>
    <submittedName>
        <fullName evidence="3">Uncharacterized protein</fullName>
    </submittedName>
</protein>
<dbReference type="WBParaSite" id="Csp11.Scaffold525.g2996.t1">
    <property type="protein sequence ID" value="Csp11.Scaffold525.g2996.t1"/>
    <property type="gene ID" value="Csp11.Scaffold525.g2996"/>
</dbReference>
<name>A0A1I7T6W9_9PELO</name>
<reference evidence="3" key="1">
    <citation type="submission" date="2016-11" db="UniProtKB">
        <authorList>
            <consortium name="WormBaseParasite"/>
        </authorList>
    </citation>
    <scope>IDENTIFICATION</scope>
</reference>
<dbReference type="eggNOG" id="ENOG502TJAN">
    <property type="taxonomic scope" value="Eukaryota"/>
</dbReference>
<dbReference type="Proteomes" id="UP000095282">
    <property type="component" value="Unplaced"/>
</dbReference>
<dbReference type="AlphaFoldDB" id="A0A1I7T6W9"/>
<sequence length="137" mass="15784">MPSGQLLTNLLFLLIVTQAESYFQWKFVEEKPTPAPVQLPAPNNQVVLDEEMKLYQELMDTIRALENEGFLNFIKNRAARDIRKRELPLACGKKMINVITSLCLEGCDDKVGYTEEMVVKRCCPTSYRHDIARPFVF</sequence>
<evidence type="ECO:0000313" key="2">
    <source>
        <dbReference type="Proteomes" id="UP000095282"/>
    </source>
</evidence>
<evidence type="ECO:0000256" key="1">
    <source>
        <dbReference type="SAM" id="SignalP"/>
    </source>
</evidence>
<evidence type="ECO:0000313" key="3">
    <source>
        <dbReference type="WBParaSite" id="Csp11.Scaffold525.g2996.t1"/>
    </source>
</evidence>